<dbReference type="EMBL" id="JAEFBJ010000007">
    <property type="protein sequence ID" value="KAG7588767.1"/>
    <property type="molecule type" value="Genomic_DNA"/>
</dbReference>
<sequence>MLKKMENEKEKTVDFLTEKRRDPAEEEEGFNPQRVCDVCFVRLESVQPYLMDQVSPAAQLPTHDLTDLSTLRSWVNFPWGQSMEYEIHKATNSIRGYITKVGSSRTDWFGMGCSGTRQEEIGVTGRAVEADIRAGSGGYAACYTYSCSKGAFVGCSLEGSIFTTRTSENSRFYGSQSLAASDILLGSLPRPPAAAALYRALGDLYQKMGR</sequence>
<keyword evidence="4" id="KW-1185">Reference proteome</keyword>
<dbReference type="PANTHER" id="PTHR15629">
    <property type="entry name" value="SH3YL1 PROTEIN"/>
    <property type="match status" value="1"/>
</dbReference>
<feature type="region of interest" description="Disordered" evidence="1">
    <location>
        <begin position="1"/>
        <end position="28"/>
    </location>
</feature>
<evidence type="ECO:0000256" key="1">
    <source>
        <dbReference type="SAM" id="MobiDB-lite"/>
    </source>
</evidence>
<name>A0A8T2BMZ0_ARASU</name>
<dbReference type="AlphaFoldDB" id="A0A8T2BMZ0"/>
<dbReference type="Pfam" id="PF04366">
    <property type="entry name" value="Ysc84"/>
    <property type="match status" value="1"/>
</dbReference>
<feature type="domain" description="Ysc84 actin-binding" evidence="2">
    <location>
        <begin position="121"/>
        <end position="202"/>
    </location>
</feature>
<accession>A0A8T2BMZ0</accession>
<proteinExistence type="predicted"/>
<organism evidence="3 4">
    <name type="scientific">Arabidopsis suecica</name>
    <name type="common">Swedish thale-cress</name>
    <name type="synonym">Cardaminopsis suecica</name>
    <dbReference type="NCBI Taxonomy" id="45249"/>
    <lineage>
        <taxon>Eukaryota</taxon>
        <taxon>Viridiplantae</taxon>
        <taxon>Streptophyta</taxon>
        <taxon>Embryophyta</taxon>
        <taxon>Tracheophyta</taxon>
        <taxon>Spermatophyta</taxon>
        <taxon>Magnoliopsida</taxon>
        <taxon>eudicotyledons</taxon>
        <taxon>Gunneridae</taxon>
        <taxon>Pentapetalae</taxon>
        <taxon>rosids</taxon>
        <taxon>malvids</taxon>
        <taxon>Brassicales</taxon>
        <taxon>Brassicaceae</taxon>
        <taxon>Camelineae</taxon>
        <taxon>Arabidopsis</taxon>
    </lineage>
</organism>
<dbReference type="InterPro" id="IPR007461">
    <property type="entry name" value="Ysc84_actin-binding"/>
</dbReference>
<dbReference type="OrthoDB" id="443981at2759"/>
<dbReference type="GO" id="GO:0035091">
    <property type="term" value="F:phosphatidylinositol binding"/>
    <property type="evidence" value="ECO:0007669"/>
    <property type="project" value="TreeGrafter"/>
</dbReference>
<evidence type="ECO:0000313" key="4">
    <source>
        <dbReference type="Proteomes" id="UP000694251"/>
    </source>
</evidence>
<comment type="caution">
    <text evidence="3">The sequence shown here is derived from an EMBL/GenBank/DDBJ whole genome shotgun (WGS) entry which is preliminary data.</text>
</comment>
<dbReference type="Proteomes" id="UP000694251">
    <property type="component" value="Chromosome 7"/>
</dbReference>
<evidence type="ECO:0000259" key="2">
    <source>
        <dbReference type="Pfam" id="PF04366"/>
    </source>
</evidence>
<evidence type="ECO:0000313" key="3">
    <source>
        <dbReference type="EMBL" id="KAG7588767.1"/>
    </source>
</evidence>
<feature type="compositionally biased region" description="Basic and acidic residues" evidence="1">
    <location>
        <begin position="1"/>
        <end position="23"/>
    </location>
</feature>
<dbReference type="InterPro" id="IPR051702">
    <property type="entry name" value="SH3_domain_YSC84-like"/>
</dbReference>
<dbReference type="PANTHER" id="PTHR15629:SF43">
    <property type="entry name" value="RING_FYVE_PHD-TYPE ZINC FINGER FAMILY PROTEIN"/>
    <property type="match status" value="1"/>
</dbReference>
<reference evidence="3 4" key="1">
    <citation type="submission" date="2020-12" db="EMBL/GenBank/DDBJ databases">
        <title>Concerted genomic and epigenomic changes stabilize Arabidopsis allopolyploids.</title>
        <authorList>
            <person name="Chen Z."/>
        </authorList>
    </citation>
    <scope>NUCLEOTIDE SEQUENCE [LARGE SCALE GENOMIC DNA]</scope>
    <source>
        <strain evidence="3">As9502</strain>
        <tissue evidence="3">Leaf</tissue>
    </source>
</reference>
<protein>
    <submittedName>
        <fullName evidence="3">Ysc84 actin-binding domain</fullName>
    </submittedName>
</protein>
<gene>
    <name evidence="3" type="ORF">ISN44_As07g010910</name>
</gene>